<accession>A0A7U3WAC2</accession>
<proteinExistence type="predicted"/>
<feature type="region of interest" description="Disordered" evidence="1">
    <location>
        <begin position="1"/>
        <end position="55"/>
    </location>
</feature>
<dbReference type="AlphaFoldDB" id="A0A7U3WAC2"/>
<reference evidence="2 3" key="1">
    <citation type="submission" date="2020-12" db="EMBL/GenBank/DDBJ databases">
        <title>Halosimplex halophilum sp. nov. and Halosimplex salinum sp. nov., two new members of the genus Halosimplex.</title>
        <authorList>
            <person name="Cui H.L."/>
        </authorList>
    </citation>
    <scope>NUCLEOTIDE SEQUENCE [LARGE SCALE GENOMIC DNA]</scope>
    <source>
        <strain evidence="2 3">YGH94</strain>
    </source>
</reference>
<dbReference type="Proteomes" id="UP000595001">
    <property type="component" value="Chromosome"/>
</dbReference>
<protein>
    <submittedName>
        <fullName evidence="2">Uncharacterized protein</fullName>
    </submittedName>
</protein>
<organism evidence="2 3">
    <name type="scientific">Halosimplex litoreum</name>
    <dbReference type="NCBI Taxonomy" id="1198301"/>
    <lineage>
        <taxon>Archaea</taxon>
        <taxon>Methanobacteriati</taxon>
        <taxon>Methanobacteriota</taxon>
        <taxon>Stenosarchaea group</taxon>
        <taxon>Halobacteria</taxon>
        <taxon>Halobacteriales</taxon>
        <taxon>Haloarculaceae</taxon>
        <taxon>Halosimplex</taxon>
    </lineage>
</organism>
<dbReference type="RefSeq" id="WP_198063335.1">
    <property type="nucleotide sequence ID" value="NZ_CP065856.1"/>
</dbReference>
<feature type="compositionally biased region" description="Basic and acidic residues" evidence="1">
    <location>
        <begin position="1"/>
        <end position="12"/>
    </location>
</feature>
<dbReference type="GeneID" id="60588451"/>
<name>A0A7U3WAC2_9EURY</name>
<evidence type="ECO:0000256" key="1">
    <source>
        <dbReference type="SAM" id="MobiDB-lite"/>
    </source>
</evidence>
<dbReference type="KEGG" id="hlt:I7X12_08120"/>
<evidence type="ECO:0000313" key="2">
    <source>
        <dbReference type="EMBL" id="QPV64567.1"/>
    </source>
</evidence>
<keyword evidence="3" id="KW-1185">Reference proteome</keyword>
<sequence length="55" mass="5723">MPDRGNSGRDPDGDGEPDSSFPLRTASAGRNEWSNTTPTDAGEALLGSLDSDEEA</sequence>
<evidence type="ECO:0000313" key="3">
    <source>
        <dbReference type="Proteomes" id="UP000595001"/>
    </source>
</evidence>
<dbReference type="EMBL" id="CP065856">
    <property type="protein sequence ID" value="QPV64567.1"/>
    <property type="molecule type" value="Genomic_DNA"/>
</dbReference>
<gene>
    <name evidence="2" type="ORF">I7X12_08120</name>
</gene>
<dbReference type="OrthoDB" id="87832at2157"/>